<evidence type="ECO:0000313" key="2">
    <source>
        <dbReference type="Proteomes" id="UP000006230"/>
    </source>
</evidence>
<gene>
    <name evidence="1" type="ORF">R2601_11779</name>
</gene>
<evidence type="ECO:0008006" key="3">
    <source>
        <dbReference type="Google" id="ProtNLM"/>
    </source>
</evidence>
<name>Q0FIW5_SALBH</name>
<dbReference type="EMBL" id="AATQ01000054">
    <property type="protein sequence ID" value="EAU44158.1"/>
    <property type="molecule type" value="Genomic_DNA"/>
</dbReference>
<dbReference type="Gene3D" id="3.40.50.2300">
    <property type="match status" value="1"/>
</dbReference>
<reference evidence="1 2" key="1">
    <citation type="journal article" date="2010" name="J. Bacteriol.">
        <title>Genome sequences of Pelagibaca bermudensis HTCC2601T and Maritimibacter alkaliphilus HTCC2654T, the type strains of two marine Roseobacter genera.</title>
        <authorList>
            <person name="Thrash J.C."/>
            <person name="Cho J.C."/>
            <person name="Ferriera S."/>
            <person name="Johnson J."/>
            <person name="Vergin K.L."/>
            <person name="Giovannoni S.J."/>
        </authorList>
    </citation>
    <scope>NUCLEOTIDE SEQUENCE [LARGE SCALE GENOMIC DNA]</scope>
    <source>
        <strain evidence="2">DSM 26914 / JCM 13377 / KCTC 12554 / HTCC2601</strain>
    </source>
</reference>
<organism evidence="1 2">
    <name type="scientific">Salipiger bermudensis (strain DSM 26914 / JCM 13377 / KCTC 12554 / HTCC2601)</name>
    <name type="common">Pelagibaca bermudensis</name>
    <dbReference type="NCBI Taxonomy" id="314265"/>
    <lineage>
        <taxon>Bacteria</taxon>
        <taxon>Pseudomonadati</taxon>
        <taxon>Pseudomonadota</taxon>
        <taxon>Alphaproteobacteria</taxon>
        <taxon>Rhodobacterales</taxon>
        <taxon>Roseobacteraceae</taxon>
        <taxon>Salipiger</taxon>
    </lineage>
</organism>
<evidence type="ECO:0000313" key="1">
    <source>
        <dbReference type="EMBL" id="EAU44158.1"/>
    </source>
</evidence>
<accession>Q0FIW5</accession>
<dbReference type="HOGENOM" id="CLU_163387_0_0_5"/>
<dbReference type="GeneID" id="92504177"/>
<dbReference type="Proteomes" id="UP000006230">
    <property type="component" value="Unassembled WGS sequence"/>
</dbReference>
<dbReference type="AlphaFoldDB" id="Q0FIW5"/>
<sequence>MTCIDGPLPAPSFLVAVTDQLVGIDIAAILRDAHPDAVVVTAPDREAALVSLQEGSAPSLAVVSLSPQEAVSSPLIQALRALGARIVLMGHEAELHGEADGFEVLHRPFRTIDLLALIGR</sequence>
<proteinExistence type="predicted"/>
<dbReference type="RefSeq" id="WP_007793989.1">
    <property type="nucleotide sequence ID" value="NZ_DS022276.1"/>
</dbReference>
<protein>
    <recommendedName>
        <fullName evidence="3">Response regulatory domain-containing protein</fullName>
    </recommendedName>
</protein>
<comment type="caution">
    <text evidence="1">The sequence shown here is derived from an EMBL/GenBank/DDBJ whole genome shotgun (WGS) entry which is preliminary data.</text>
</comment>
<dbReference type="OrthoDB" id="7851458at2"/>
<keyword evidence="2" id="KW-1185">Reference proteome</keyword>
<dbReference type="eggNOG" id="ENOG5033GXZ">
    <property type="taxonomic scope" value="Bacteria"/>
</dbReference>